<keyword evidence="4 9" id="KW-0256">Endoplasmic reticulum</keyword>
<name>T0L692_9MICR</name>
<dbReference type="SMART" id="SM00993">
    <property type="entry name" value="YL1_C"/>
    <property type="match status" value="1"/>
</dbReference>
<keyword evidence="3" id="KW-0812">Transmembrane</keyword>
<accession>T0L692</accession>
<dbReference type="InterPro" id="IPR005578">
    <property type="entry name" value="Yif1_fam"/>
</dbReference>
<evidence type="ECO:0000256" key="6">
    <source>
        <dbReference type="ARBA" id="ARBA00022989"/>
    </source>
</evidence>
<sequence length="273" mass="32625">MDFNTNIEIISEEEITFNVLKNDIEILLEENPNISRKEALRTGSNYVSNRIGNVNFNFLKPYFDVDDAYLINKIVLILFPYLKSQWDMDDNRINKPDLYIPMMSLFTFIIVKSMYLGLKSLFTPEHIGLIFTRLMFFEIKIKFRRSILNEEINDKVNSIILNENKHYDEIHVKKYDTYKQGKFKNKNMRSYGKSLDIYNLKYMEISSRYTVKPKKKLCEFTGLPAQFRCPYTRLYYYDSSVYKHLRQLSSDVITFIYKTKEIGKTFNPFNMTK</sequence>
<dbReference type="GO" id="GO:0005789">
    <property type="term" value="C:endoplasmic reticulum membrane"/>
    <property type="evidence" value="ECO:0007669"/>
    <property type="project" value="UniProtKB-SubCell"/>
</dbReference>
<dbReference type="Pfam" id="PF03878">
    <property type="entry name" value="YIF1"/>
    <property type="match status" value="1"/>
</dbReference>
<evidence type="ECO:0000259" key="10">
    <source>
        <dbReference type="SMART" id="SM00993"/>
    </source>
</evidence>
<dbReference type="PANTHER" id="PTHR14083:SF0">
    <property type="entry name" value="YIP1D-INTERACTING FACTOR 1, ISOFORM C"/>
    <property type="match status" value="1"/>
</dbReference>
<evidence type="ECO:0000256" key="7">
    <source>
        <dbReference type="ARBA" id="ARBA00023034"/>
    </source>
</evidence>
<dbReference type="Proteomes" id="UP000053780">
    <property type="component" value="Unassembled WGS sequence"/>
</dbReference>
<evidence type="ECO:0000256" key="4">
    <source>
        <dbReference type="ARBA" id="ARBA00022824"/>
    </source>
</evidence>
<evidence type="ECO:0000256" key="3">
    <source>
        <dbReference type="ARBA" id="ARBA00022692"/>
    </source>
</evidence>
<organism evidence="11 12">
    <name type="scientific">Vairimorpha apis BRL 01</name>
    <dbReference type="NCBI Taxonomy" id="1037528"/>
    <lineage>
        <taxon>Eukaryota</taxon>
        <taxon>Fungi</taxon>
        <taxon>Fungi incertae sedis</taxon>
        <taxon>Microsporidia</taxon>
        <taxon>Nosematidae</taxon>
        <taxon>Vairimorpha</taxon>
    </lineage>
</organism>
<evidence type="ECO:0000256" key="8">
    <source>
        <dbReference type="ARBA" id="ARBA00023136"/>
    </source>
</evidence>
<feature type="domain" description="Vps72/YL1 C-terminal" evidence="10">
    <location>
        <begin position="216"/>
        <end position="245"/>
    </location>
</feature>
<comment type="similarity">
    <text evidence="1 9">Belongs to the YIF1 family.</text>
</comment>
<comment type="function">
    <text evidence="9">Has a role in transport between endoplasmic reticulum and Golgi.</text>
</comment>
<dbReference type="PANTHER" id="PTHR14083">
    <property type="entry name" value="YIP1 INTERACTING FACTOR HOMOLOG YIF1 PROTEIN"/>
    <property type="match status" value="1"/>
</dbReference>
<protein>
    <recommendedName>
        <fullName evidence="9">Protein YIF1</fullName>
    </recommendedName>
</protein>
<comment type="subcellular location">
    <subcellularLocation>
        <location evidence="9">Endoplasmic reticulum membrane</location>
        <topology evidence="9">Multi-pass membrane protein</topology>
    </subcellularLocation>
    <subcellularLocation>
        <location evidence="9">Golgi apparatus membrane</location>
        <topology evidence="9">Multi-pass membrane protein</topology>
    </subcellularLocation>
</comment>
<keyword evidence="12" id="KW-1185">Reference proteome</keyword>
<dbReference type="GO" id="GO:0005793">
    <property type="term" value="C:endoplasmic reticulum-Golgi intermediate compartment"/>
    <property type="evidence" value="ECO:0007669"/>
    <property type="project" value="UniProtKB-UniRule"/>
</dbReference>
<gene>
    <name evidence="11" type="ORF">NAPIS_ORF02373</name>
</gene>
<dbReference type="GO" id="GO:0030134">
    <property type="term" value="C:COPII-coated ER to Golgi transport vesicle"/>
    <property type="evidence" value="ECO:0007669"/>
    <property type="project" value="TreeGrafter"/>
</dbReference>
<evidence type="ECO:0000313" key="11">
    <source>
        <dbReference type="EMBL" id="EQB60034.1"/>
    </source>
</evidence>
<evidence type="ECO:0000313" key="12">
    <source>
        <dbReference type="Proteomes" id="UP000053780"/>
    </source>
</evidence>
<keyword evidence="5 9" id="KW-0653">Protein transport</keyword>
<keyword evidence="2 9" id="KW-0813">Transport</keyword>
<dbReference type="GO" id="GO:0006888">
    <property type="term" value="P:endoplasmic reticulum to Golgi vesicle-mediated transport"/>
    <property type="evidence" value="ECO:0007669"/>
    <property type="project" value="UniProtKB-UniRule"/>
</dbReference>
<dbReference type="GO" id="GO:0000139">
    <property type="term" value="C:Golgi membrane"/>
    <property type="evidence" value="ECO:0007669"/>
    <property type="project" value="UniProtKB-SubCell"/>
</dbReference>
<dbReference type="Pfam" id="PF08265">
    <property type="entry name" value="YL1_C"/>
    <property type="match status" value="1"/>
</dbReference>
<evidence type="ECO:0000256" key="2">
    <source>
        <dbReference type="ARBA" id="ARBA00022448"/>
    </source>
</evidence>
<proteinExistence type="inferred from homology"/>
<dbReference type="GO" id="GO:0015031">
    <property type="term" value="P:protein transport"/>
    <property type="evidence" value="ECO:0007669"/>
    <property type="project" value="UniProtKB-KW"/>
</dbReference>
<dbReference type="HOGENOM" id="CLU_1019745_0_0_1"/>
<dbReference type="OrthoDB" id="49520at2759"/>
<evidence type="ECO:0000256" key="1">
    <source>
        <dbReference type="ARBA" id="ARBA00009727"/>
    </source>
</evidence>
<evidence type="ECO:0000256" key="5">
    <source>
        <dbReference type="ARBA" id="ARBA00022927"/>
    </source>
</evidence>
<dbReference type="InterPro" id="IPR013272">
    <property type="entry name" value="Vps72/YL1_C"/>
</dbReference>
<keyword evidence="7 9" id="KW-0333">Golgi apparatus</keyword>
<keyword evidence="6" id="KW-1133">Transmembrane helix</keyword>
<dbReference type="EMBL" id="KE647334">
    <property type="protein sequence ID" value="EQB60034.1"/>
    <property type="molecule type" value="Genomic_DNA"/>
</dbReference>
<dbReference type="VEuPathDB" id="MicrosporidiaDB:NAPIS_ORF02373"/>
<reference evidence="11 12" key="1">
    <citation type="journal article" date="2013" name="BMC Genomics">
        <title>Genome sequencing and comparative genomics of honey bee microsporidia, Nosema apis reveal novel insights into host-parasite interactions.</title>
        <authorList>
            <person name="Chen Yp."/>
            <person name="Pettis J.S."/>
            <person name="Zhao Y."/>
            <person name="Liu X."/>
            <person name="Tallon L.J."/>
            <person name="Sadzewicz L.D."/>
            <person name="Li R."/>
            <person name="Zheng H."/>
            <person name="Huang S."/>
            <person name="Zhang X."/>
            <person name="Hamilton M.C."/>
            <person name="Pernal S.F."/>
            <person name="Melathopoulos A.P."/>
            <person name="Yan X."/>
            <person name="Evans J.D."/>
        </authorList>
    </citation>
    <scope>NUCLEOTIDE SEQUENCE [LARGE SCALE GENOMIC DNA]</scope>
    <source>
        <strain evidence="11 12">BRL 01</strain>
    </source>
</reference>
<evidence type="ECO:0000256" key="9">
    <source>
        <dbReference type="RuleBase" id="RU368073"/>
    </source>
</evidence>
<keyword evidence="8" id="KW-0472">Membrane</keyword>
<dbReference type="AlphaFoldDB" id="T0L692"/>